<dbReference type="RefSeq" id="WP_127905804.1">
    <property type="nucleotide sequence ID" value="NZ_RQXX01000002.1"/>
</dbReference>
<name>A0A438AII9_9RHOB</name>
<dbReference type="Proteomes" id="UP000285908">
    <property type="component" value="Unassembled WGS sequence"/>
</dbReference>
<accession>A0A438AII9</accession>
<organism evidence="1 2">
    <name type="scientific">Mesobaculum littorinae</name>
    <dbReference type="NCBI Taxonomy" id="2486419"/>
    <lineage>
        <taxon>Bacteria</taxon>
        <taxon>Pseudomonadati</taxon>
        <taxon>Pseudomonadota</taxon>
        <taxon>Alphaproteobacteria</taxon>
        <taxon>Rhodobacterales</taxon>
        <taxon>Roseobacteraceae</taxon>
        <taxon>Mesobaculum</taxon>
    </lineage>
</organism>
<reference evidence="1 2" key="1">
    <citation type="submission" date="2018-11" db="EMBL/GenBank/DDBJ databases">
        <title>Mesobaculum littorinae gen. nov., sp. nov., isolated from Littorina scabra that represents a novel genus of the order Rhodobacteraceae.</title>
        <authorList>
            <person name="Li F."/>
        </authorList>
    </citation>
    <scope>NUCLEOTIDE SEQUENCE [LARGE SCALE GENOMIC DNA]</scope>
    <source>
        <strain evidence="1 2">M0103</strain>
    </source>
</reference>
<dbReference type="PIRSF" id="PIRSF028291">
    <property type="entry name" value="UCP028291"/>
    <property type="match status" value="1"/>
</dbReference>
<dbReference type="OrthoDB" id="9806511at2"/>
<dbReference type="InterPro" id="IPR014543">
    <property type="entry name" value="UCP028291"/>
</dbReference>
<dbReference type="Gene3D" id="3.30.310.50">
    <property type="entry name" value="Alpha-D-phosphohexomutase, C-terminal domain"/>
    <property type="match status" value="1"/>
</dbReference>
<protein>
    <submittedName>
        <fullName evidence="1">DUF2218 domain-containing protein</fullName>
    </submittedName>
</protein>
<comment type="caution">
    <text evidence="1">The sequence shown here is derived from an EMBL/GenBank/DDBJ whole genome shotgun (WGS) entry which is preliminary data.</text>
</comment>
<dbReference type="Pfam" id="PF09981">
    <property type="entry name" value="DUF2218"/>
    <property type="match status" value="1"/>
</dbReference>
<sequence>MPTATARFETPNARRYLQQVCKHFAHKIEVDYTETEAHCALPVGPATLKADDAGLDMQVEAADAEGLARGEHVLWDHIKRFAFREEPADVVWRETA</sequence>
<evidence type="ECO:0000313" key="1">
    <source>
        <dbReference type="EMBL" id="RVV98573.1"/>
    </source>
</evidence>
<keyword evidence="2" id="KW-1185">Reference proteome</keyword>
<dbReference type="EMBL" id="RQXX01000002">
    <property type="protein sequence ID" value="RVV98573.1"/>
    <property type="molecule type" value="Genomic_DNA"/>
</dbReference>
<evidence type="ECO:0000313" key="2">
    <source>
        <dbReference type="Proteomes" id="UP000285908"/>
    </source>
</evidence>
<gene>
    <name evidence="1" type="ORF">EKE94_06565</name>
</gene>
<dbReference type="AlphaFoldDB" id="A0A438AII9"/>
<proteinExistence type="predicted"/>